<sequence>MHFNGHSENVVLLPESYLSYISILINFPAQLQSEESSYNSVSGKKARAQSLIKVERDVDFGRFCNPIYVYNASNQRARRRAVQRSKFKQPFPVNLQGSTGYSFSKFMQNFCAVIYNCSSGV</sequence>
<dbReference type="Proteomes" id="UP001054837">
    <property type="component" value="Unassembled WGS sequence"/>
</dbReference>
<gene>
    <name evidence="1" type="ORF">CDAR_490281</name>
</gene>
<organism evidence="1 2">
    <name type="scientific">Caerostris darwini</name>
    <dbReference type="NCBI Taxonomy" id="1538125"/>
    <lineage>
        <taxon>Eukaryota</taxon>
        <taxon>Metazoa</taxon>
        <taxon>Ecdysozoa</taxon>
        <taxon>Arthropoda</taxon>
        <taxon>Chelicerata</taxon>
        <taxon>Arachnida</taxon>
        <taxon>Araneae</taxon>
        <taxon>Araneomorphae</taxon>
        <taxon>Entelegynae</taxon>
        <taxon>Araneoidea</taxon>
        <taxon>Araneidae</taxon>
        <taxon>Caerostris</taxon>
    </lineage>
</organism>
<name>A0AAV4R4H1_9ARAC</name>
<keyword evidence="2" id="KW-1185">Reference proteome</keyword>
<accession>A0AAV4R4H1</accession>
<proteinExistence type="predicted"/>
<protein>
    <submittedName>
        <fullName evidence="1">Uncharacterized protein</fullName>
    </submittedName>
</protein>
<dbReference type="EMBL" id="BPLQ01005534">
    <property type="protein sequence ID" value="GIY15504.1"/>
    <property type="molecule type" value="Genomic_DNA"/>
</dbReference>
<evidence type="ECO:0000313" key="2">
    <source>
        <dbReference type="Proteomes" id="UP001054837"/>
    </source>
</evidence>
<dbReference type="AlphaFoldDB" id="A0AAV4R4H1"/>
<comment type="caution">
    <text evidence="1">The sequence shown here is derived from an EMBL/GenBank/DDBJ whole genome shotgun (WGS) entry which is preliminary data.</text>
</comment>
<reference evidence="1 2" key="1">
    <citation type="submission" date="2021-06" db="EMBL/GenBank/DDBJ databases">
        <title>Caerostris darwini draft genome.</title>
        <authorList>
            <person name="Kono N."/>
            <person name="Arakawa K."/>
        </authorList>
    </citation>
    <scope>NUCLEOTIDE SEQUENCE [LARGE SCALE GENOMIC DNA]</scope>
</reference>
<evidence type="ECO:0000313" key="1">
    <source>
        <dbReference type="EMBL" id="GIY15504.1"/>
    </source>
</evidence>